<accession>A0A9D7XEE5</accession>
<dbReference type="PANTHER" id="PTHR42754:SF1">
    <property type="entry name" value="LIPOPROTEIN"/>
    <property type="match status" value="1"/>
</dbReference>
<feature type="signal peptide" evidence="1">
    <location>
        <begin position="1"/>
        <end position="21"/>
    </location>
</feature>
<evidence type="ECO:0000256" key="1">
    <source>
        <dbReference type="SAM" id="SignalP"/>
    </source>
</evidence>
<keyword evidence="1" id="KW-0732">Signal</keyword>
<dbReference type="Gene3D" id="2.60.40.740">
    <property type="match status" value="1"/>
</dbReference>
<dbReference type="Proteomes" id="UP000808349">
    <property type="component" value="Unassembled WGS sequence"/>
</dbReference>
<dbReference type="AlphaFoldDB" id="A0A9D7XEE5"/>
<sequence>MYNKKILVVLCSLLSLEFLTAQPVTIWNKIFGAPQAEYSNNIGIFEDSLLICVGKSNSAALVNKGLNDAAIAVIRQDGTLKHIKTYGSPSDEFFTSFVTIPNGSQMCAATISGKGGDVTNINGFTDVWLVNYNAKTNTKNWEKNIGGSNNDQVNDIFYLETGKVIFAGATKSLDKDIPANKGGFDVLVGTVDEAGAINKIRNLGGSKDEFARRILRADGANFFVGGESLSSNEGDFIGLTNKGMRDIFLFKFNRNTNQVFTAMYGGPGDDLFGDMVALPDGSAILFLNVNTKGGDIDTIKGGKDILMLNIKPDGKILSKRIIGGTKDDVAVKARLNSKNEIILMSTSGSSDGDYNANYGANDVVIMKLDLSGNILWQQNYGGKGAETASSLCLDADGSIYFMATSFSVTNDLPTTNVNAPDFWTMKIYDCSPLVTDYTANACLGDTLTIRGKKYYSGFQNGSDTLIAGSFRGCDSIVNIFVNFNLFSTFEFRDTLCNEGTITIEGQIFDRNKPIGHIDLKNANVNGCDSIINVNILFGDPIDIQDTVLILDNGNGVGSIRLVPKGGFPPYTYVWSNGKVSNQIINLKSAVYRVTVTDSRSCVQQFEFKLGSTVATSDIYSTETIVNTDQKHIYVESKENIDQIEVMNADGISLYKVRPNQTKCILNRDQYPAQILLLRITNHSGKTNVHKLMNY</sequence>
<proteinExistence type="predicted"/>
<dbReference type="InterPro" id="IPR025667">
    <property type="entry name" value="SprB_repeat"/>
</dbReference>
<dbReference type="EMBL" id="JADKFW010000005">
    <property type="protein sequence ID" value="MBK9717685.1"/>
    <property type="molecule type" value="Genomic_DNA"/>
</dbReference>
<feature type="chain" id="PRO_5039018625" evidence="1">
    <location>
        <begin position="22"/>
        <end position="694"/>
    </location>
</feature>
<gene>
    <name evidence="2" type="ORF">IPO85_09260</name>
</gene>
<name>A0A9D7XEE5_9BACT</name>
<organism evidence="2 3">
    <name type="scientific">Candidatus Defluviibacterium haderslevense</name>
    <dbReference type="NCBI Taxonomy" id="2981993"/>
    <lineage>
        <taxon>Bacteria</taxon>
        <taxon>Pseudomonadati</taxon>
        <taxon>Bacteroidota</taxon>
        <taxon>Saprospiria</taxon>
        <taxon>Saprospirales</taxon>
        <taxon>Saprospiraceae</taxon>
        <taxon>Candidatus Defluviibacterium</taxon>
    </lineage>
</organism>
<evidence type="ECO:0000313" key="3">
    <source>
        <dbReference type="Proteomes" id="UP000808349"/>
    </source>
</evidence>
<protein>
    <submittedName>
        <fullName evidence="2">SprB repeat-containing protein</fullName>
    </submittedName>
</protein>
<dbReference type="PANTHER" id="PTHR42754">
    <property type="entry name" value="ENDOGLUCANASE"/>
    <property type="match status" value="1"/>
</dbReference>
<dbReference type="Pfam" id="PF13573">
    <property type="entry name" value="SprB"/>
    <property type="match status" value="1"/>
</dbReference>
<evidence type="ECO:0000313" key="2">
    <source>
        <dbReference type="EMBL" id="MBK9717685.1"/>
    </source>
</evidence>
<reference evidence="2 3" key="1">
    <citation type="submission" date="2020-10" db="EMBL/GenBank/DDBJ databases">
        <title>Connecting structure to function with the recovery of over 1000 high-quality activated sludge metagenome-assembled genomes encoding full-length rRNA genes using long-read sequencing.</title>
        <authorList>
            <person name="Singleton C.M."/>
            <person name="Petriglieri F."/>
            <person name="Kristensen J.M."/>
            <person name="Kirkegaard R.H."/>
            <person name="Michaelsen T.Y."/>
            <person name="Andersen M.H."/>
            <person name="Karst S.M."/>
            <person name="Dueholm M.S."/>
            <person name="Nielsen P.H."/>
            <person name="Albertsen M."/>
        </authorList>
    </citation>
    <scope>NUCLEOTIDE SEQUENCE [LARGE SCALE GENOMIC DNA]</scope>
    <source>
        <strain evidence="2">Ribe_18-Q3-R11-54_BAT3C.373</strain>
    </source>
</reference>
<comment type="caution">
    <text evidence="2">The sequence shown here is derived from an EMBL/GenBank/DDBJ whole genome shotgun (WGS) entry which is preliminary data.</text>
</comment>